<feature type="domain" description="RCK C-terminal" evidence="8">
    <location>
        <begin position="141"/>
        <end position="225"/>
    </location>
</feature>
<dbReference type="SUPFAM" id="SSF51735">
    <property type="entry name" value="NAD(P)-binding Rossmann-fold domains"/>
    <property type="match status" value="2"/>
</dbReference>
<dbReference type="InterPro" id="IPR036721">
    <property type="entry name" value="RCK_C_sf"/>
</dbReference>
<sequence>MKIVIAGAGEVGVYLARMLSHEKHDITLMDIKEENLAYANAHYEILTQVGSSSSIADLRAAGVSKARLFIAVTESEEINITSCVLAKKLGAKRVVARVDNKEYIQKSNQDILQSMSIDEFVYPEALAAEEIVASLKMTGAHLIHEFIDTGMVFFSVDLKGKSPLIDNTLGDVRKLYPSRSYKAVAIKREGKTIILKEHNRFRKGDLIFIISKKDAIDEALKICGTEEFALKNIMILGGSRIGQRTASLLQHKYNVKLLEIDKEKSFEIADSISDTLVVCGDGRNVDLLREEGVGSMDVFIAVTGNSETNIFSCLLAKKLGVKATIAEVEHTDFIDLAETVGVGTMINKKLIAAGTIYKHTTDTEITHFKQITDAEADILELVAKKNSRITKEPLADILFLEEATIGAIIRDGVNIIAYGDVQIQEGDRAVVFSMPHLIKKVEKYFN</sequence>
<feature type="domain" description="RCK C-terminal" evidence="8">
    <location>
        <begin position="363"/>
        <end position="446"/>
    </location>
</feature>
<dbReference type="InterPro" id="IPR006036">
    <property type="entry name" value="K_uptake_TrkA"/>
</dbReference>
<dbReference type="GO" id="GO:0015079">
    <property type="term" value="F:potassium ion transmembrane transporter activity"/>
    <property type="evidence" value="ECO:0007669"/>
    <property type="project" value="InterPro"/>
</dbReference>
<keyword evidence="3" id="KW-0633">Potassium transport</keyword>
<evidence type="ECO:0000256" key="1">
    <source>
        <dbReference type="ARBA" id="ARBA00017378"/>
    </source>
</evidence>
<dbReference type="InterPro" id="IPR003148">
    <property type="entry name" value="RCK_N"/>
</dbReference>
<dbReference type="SUPFAM" id="SSF116726">
    <property type="entry name" value="TrkA C-terminal domain-like"/>
    <property type="match status" value="2"/>
</dbReference>
<evidence type="ECO:0000256" key="4">
    <source>
        <dbReference type="ARBA" id="ARBA00022958"/>
    </source>
</evidence>
<dbReference type="Pfam" id="PF02254">
    <property type="entry name" value="TrkA_N"/>
    <property type="match status" value="2"/>
</dbReference>
<keyword evidence="6" id="KW-0406">Ion transport</keyword>
<name>A0A7L4UQP0_BALHA</name>
<evidence type="ECO:0000256" key="2">
    <source>
        <dbReference type="ARBA" id="ARBA00022448"/>
    </source>
</evidence>
<dbReference type="Proteomes" id="UP000251835">
    <property type="component" value="Unassembled WGS sequence"/>
</dbReference>
<evidence type="ECO:0000256" key="5">
    <source>
        <dbReference type="ARBA" id="ARBA00023027"/>
    </source>
</evidence>
<evidence type="ECO:0000313" key="10">
    <source>
        <dbReference type="Proteomes" id="UP000251835"/>
    </source>
</evidence>
<keyword evidence="5" id="KW-0520">NAD</keyword>
<dbReference type="EMBL" id="QENZ01000003">
    <property type="protein sequence ID" value="PVX52070.1"/>
    <property type="molecule type" value="Genomic_DNA"/>
</dbReference>
<protein>
    <recommendedName>
        <fullName evidence="1">Trk system potassium uptake protein TrkA</fullName>
    </recommendedName>
</protein>
<dbReference type="PANTHER" id="PTHR43833:SF5">
    <property type="entry name" value="TRK SYSTEM POTASSIUM UPTAKE PROTEIN TRKA"/>
    <property type="match status" value="1"/>
</dbReference>
<dbReference type="InterPro" id="IPR036291">
    <property type="entry name" value="NAD(P)-bd_dom_sf"/>
</dbReference>
<feature type="domain" description="RCK N-terminal" evidence="7">
    <location>
        <begin position="1"/>
        <end position="115"/>
    </location>
</feature>
<proteinExistence type="predicted"/>
<dbReference type="Gene3D" id="3.30.70.1450">
    <property type="entry name" value="Regulator of K+ conductance, C-terminal domain"/>
    <property type="match status" value="2"/>
</dbReference>
<dbReference type="NCBIfam" id="NF007039">
    <property type="entry name" value="PRK09496.3-2"/>
    <property type="match status" value="1"/>
</dbReference>
<keyword evidence="10" id="KW-1185">Reference proteome</keyword>
<dbReference type="Gene3D" id="3.40.50.720">
    <property type="entry name" value="NAD(P)-binding Rossmann-like Domain"/>
    <property type="match status" value="2"/>
</dbReference>
<dbReference type="PROSITE" id="PS51201">
    <property type="entry name" value="RCK_N"/>
    <property type="match status" value="2"/>
</dbReference>
<dbReference type="PANTHER" id="PTHR43833">
    <property type="entry name" value="POTASSIUM CHANNEL PROTEIN 2-RELATED-RELATED"/>
    <property type="match status" value="1"/>
</dbReference>
<accession>A0A7L4UQP0</accession>
<dbReference type="RefSeq" id="WP_116495629.1">
    <property type="nucleotide sequence ID" value="NZ_QENZ01000003.1"/>
</dbReference>
<evidence type="ECO:0000256" key="6">
    <source>
        <dbReference type="ARBA" id="ARBA00023065"/>
    </source>
</evidence>
<evidence type="ECO:0000256" key="3">
    <source>
        <dbReference type="ARBA" id="ARBA00022538"/>
    </source>
</evidence>
<dbReference type="Pfam" id="PF02080">
    <property type="entry name" value="TrkA_C"/>
    <property type="match status" value="1"/>
</dbReference>
<dbReference type="InterPro" id="IPR006037">
    <property type="entry name" value="RCK_C"/>
</dbReference>
<evidence type="ECO:0000259" key="8">
    <source>
        <dbReference type="PROSITE" id="PS51202"/>
    </source>
</evidence>
<dbReference type="OrthoDB" id="9775180at2"/>
<dbReference type="PROSITE" id="PS51202">
    <property type="entry name" value="RCK_C"/>
    <property type="match status" value="2"/>
</dbReference>
<dbReference type="GO" id="GO:0005886">
    <property type="term" value="C:plasma membrane"/>
    <property type="evidence" value="ECO:0007669"/>
    <property type="project" value="InterPro"/>
</dbReference>
<comment type="caution">
    <text evidence="9">The sequence shown here is derived from an EMBL/GenBank/DDBJ whole genome shotgun (WGS) entry which is preliminary data.</text>
</comment>
<organism evidence="9 10">
    <name type="scientific">Balneicella halophila</name>
    <dbReference type="NCBI Taxonomy" id="1537566"/>
    <lineage>
        <taxon>Bacteria</taxon>
        <taxon>Pseudomonadati</taxon>
        <taxon>Bacteroidota</taxon>
        <taxon>Bacteroidia</taxon>
        <taxon>Bacteroidales</taxon>
        <taxon>Balneicellaceae</taxon>
        <taxon>Balneicella</taxon>
    </lineage>
</organism>
<dbReference type="InterPro" id="IPR050721">
    <property type="entry name" value="Trk_Ktr_HKT_K-transport"/>
</dbReference>
<evidence type="ECO:0000313" key="9">
    <source>
        <dbReference type="EMBL" id="PVX52070.1"/>
    </source>
</evidence>
<evidence type="ECO:0000259" key="7">
    <source>
        <dbReference type="PROSITE" id="PS51201"/>
    </source>
</evidence>
<dbReference type="NCBIfam" id="NF007031">
    <property type="entry name" value="PRK09496.1-2"/>
    <property type="match status" value="1"/>
</dbReference>
<dbReference type="NCBIfam" id="NF007038">
    <property type="entry name" value="PRK09496.2-6"/>
    <property type="match status" value="1"/>
</dbReference>
<dbReference type="PRINTS" id="PR00335">
    <property type="entry name" value="KUPTAKETRKA"/>
</dbReference>
<reference evidence="9 10" key="1">
    <citation type="submission" date="2018-05" db="EMBL/GenBank/DDBJ databases">
        <title>Genomic Encyclopedia of Type Strains, Phase IV (KMG-IV): sequencing the most valuable type-strain genomes for metagenomic binning, comparative biology and taxonomic classification.</title>
        <authorList>
            <person name="Goeker M."/>
        </authorList>
    </citation>
    <scope>NUCLEOTIDE SEQUENCE [LARGE SCALE GENOMIC DNA]</scope>
    <source>
        <strain evidence="9 10">DSM 28579</strain>
    </source>
</reference>
<gene>
    <name evidence="9" type="ORF">C7377_0365</name>
</gene>
<keyword evidence="4" id="KW-0630">Potassium</keyword>
<feature type="domain" description="RCK N-terminal" evidence="7">
    <location>
        <begin position="230"/>
        <end position="351"/>
    </location>
</feature>
<keyword evidence="2" id="KW-0813">Transport</keyword>
<dbReference type="AlphaFoldDB" id="A0A7L4UQP0"/>